<protein>
    <submittedName>
        <fullName evidence="1">Uncharacterized protein</fullName>
    </submittedName>
</protein>
<sequence>MTGWRVATGVHGAVDCRAGGRGSASSRHEWGGASPVWRLPARIGGA</sequence>
<gene>
    <name evidence="1" type="ordered locus">trd_A0167</name>
</gene>
<keyword evidence="1" id="KW-0614">Plasmid</keyword>
<evidence type="ECO:0000313" key="2">
    <source>
        <dbReference type="Proteomes" id="UP000000447"/>
    </source>
</evidence>
<dbReference type="KEGG" id="tro:trd_A0167"/>
<organism evidence="1 2">
    <name type="scientific">Thermomicrobium roseum (strain ATCC 27502 / DSM 5159 / P-2)</name>
    <dbReference type="NCBI Taxonomy" id="309801"/>
    <lineage>
        <taxon>Bacteria</taxon>
        <taxon>Pseudomonadati</taxon>
        <taxon>Thermomicrobiota</taxon>
        <taxon>Thermomicrobia</taxon>
        <taxon>Thermomicrobiales</taxon>
        <taxon>Thermomicrobiaceae</taxon>
        <taxon>Thermomicrobium</taxon>
    </lineage>
</organism>
<name>B9L303_THERP</name>
<dbReference type="EMBL" id="CP001276">
    <property type="protein sequence ID" value="ACM06529.1"/>
    <property type="molecule type" value="Genomic_DNA"/>
</dbReference>
<geneLocation type="plasmid" evidence="2">
    <name>Tros</name>
</geneLocation>
<dbReference type="Proteomes" id="UP000000447">
    <property type="component" value="Plasmid unnamed"/>
</dbReference>
<evidence type="ECO:0000313" key="1">
    <source>
        <dbReference type="EMBL" id="ACM06529.1"/>
    </source>
</evidence>
<reference evidence="1 2" key="1">
    <citation type="journal article" date="2009" name="PLoS ONE">
        <title>Complete genome sequence of the aerobic CO-oxidizing thermophile Thermomicrobium roseum.</title>
        <authorList>
            <person name="Wu D."/>
            <person name="Raymond J."/>
            <person name="Wu M."/>
            <person name="Chatterji S."/>
            <person name="Ren Q."/>
            <person name="Graham J.E."/>
            <person name="Bryant D.A."/>
            <person name="Robb F."/>
            <person name="Colman A."/>
            <person name="Tallon L.J."/>
            <person name="Badger J.H."/>
            <person name="Madupu R."/>
            <person name="Ward N.L."/>
            <person name="Eisen J.A."/>
        </authorList>
    </citation>
    <scope>NUCLEOTIDE SEQUENCE [LARGE SCALE GENOMIC DNA]</scope>
    <source>
        <strain evidence="2">ATCC 27502 / DSM 5159 / P-2</strain>
        <plasmid evidence="1">unnamed</plasmid>
    </source>
</reference>
<dbReference type="HOGENOM" id="CLU_3190106_0_0_0"/>
<proteinExistence type="predicted"/>
<dbReference type="AlphaFoldDB" id="B9L303"/>
<accession>B9L303</accession>
<keyword evidence="2" id="KW-1185">Reference proteome</keyword>